<reference evidence="1" key="1">
    <citation type="journal article" date="2006" name="Nature">
        <title>Deciphering the evolution and metabolism of an anammox bacterium from a community genome.</title>
        <authorList>
            <person name="Strous M."/>
            <person name="Pelletier E."/>
            <person name="Mangenot S."/>
            <person name="Rattei T."/>
            <person name="Lehner A."/>
            <person name="Taylor M.W."/>
            <person name="Horn M."/>
            <person name="Daims H."/>
            <person name="Bartol-Mavel D."/>
            <person name="Wincker P."/>
            <person name="Barbe V."/>
            <person name="Fonknechten N."/>
            <person name="Vallenet D."/>
            <person name="Segurens B."/>
            <person name="Schenowitz-Truong C."/>
            <person name="Medigue C."/>
            <person name="Collingro A."/>
            <person name="Snel B."/>
            <person name="Dutilh B.E."/>
            <person name="OpDenCamp H.J.M."/>
            <person name="vanDerDrift C."/>
            <person name="Cirpus I."/>
            <person name="vanDePas-Schoonen K.T."/>
            <person name="Harhangi H.R."/>
            <person name="vanNiftrik L."/>
            <person name="Schmid M."/>
            <person name="Keltjens J."/>
            <person name="vanDeVossenberg J."/>
            <person name="Kartal B."/>
            <person name="Meier H."/>
            <person name="Frishman D."/>
            <person name="Huynen M.A."/>
            <person name="Mewes H."/>
            <person name="Weissenbach J."/>
            <person name="Jetten M.S.M."/>
            <person name="Wagner M."/>
            <person name="LePaslier D."/>
        </authorList>
    </citation>
    <scope>NUCLEOTIDE SEQUENCE</scope>
</reference>
<sequence>MNDHPRQDSAYCLLLPINPLRRETAAGDLYCCDVKTSFLHILTNIFHILARYVDVFKMFMGLFL</sequence>
<dbReference type="EMBL" id="CP049055">
    <property type="protein sequence ID" value="QII14049.1"/>
    <property type="molecule type" value="Genomic_DNA"/>
</dbReference>
<gene>
    <name evidence="2" type="ORF">KsCSTR_46710</name>
    <name evidence="1" type="ORF">kustc0720</name>
</gene>
<evidence type="ECO:0000313" key="1">
    <source>
        <dbReference type="EMBL" id="CAJ71465.1"/>
    </source>
</evidence>
<dbReference type="Proteomes" id="UP000501926">
    <property type="component" value="Chromosome"/>
</dbReference>
<accession>Q1PW62</accession>
<protein>
    <submittedName>
        <fullName evidence="1">Uncharacterized protein</fullName>
    </submittedName>
</protein>
<dbReference type="AlphaFoldDB" id="Q1PW62"/>
<proteinExistence type="predicted"/>
<evidence type="ECO:0000313" key="3">
    <source>
        <dbReference type="Proteomes" id="UP000501926"/>
    </source>
</evidence>
<evidence type="ECO:0000313" key="2">
    <source>
        <dbReference type="EMBL" id="QII14049.1"/>
    </source>
</evidence>
<name>Q1PW62_KUEST</name>
<organism evidence="1">
    <name type="scientific">Kuenenia stuttgartiensis</name>
    <dbReference type="NCBI Taxonomy" id="174633"/>
    <lineage>
        <taxon>Bacteria</taxon>
        <taxon>Pseudomonadati</taxon>
        <taxon>Planctomycetota</taxon>
        <taxon>Candidatus Brocadiia</taxon>
        <taxon>Candidatus Brocadiales</taxon>
        <taxon>Candidatus Brocadiaceae</taxon>
        <taxon>Candidatus Kuenenia</taxon>
    </lineage>
</organism>
<dbReference type="EMBL" id="CT573073">
    <property type="protein sequence ID" value="CAJ71465.1"/>
    <property type="molecule type" value="Genomic_DNA"/>
</dbReference>
<reference evidence="2 3" key="3">
    <citation type="submission" date="2020-02" db="EMBL/GenBank/DDBJ databases">
        <title>Newly sequenced genome of strain CSTR1 showed variability in Candidatus Kuenenia stuttgartiensis genomes.</title>
        <authorList>
            <person name="Ding C."/>
            <person name="Adrian L."/>
        </authorList>
    </citation>
    <scope>NUCLEOTIDE SEQUENCE [LARGE SCALE GENOMIC DNA]</scope>
    <source>
        <strain evidence="2 3">CSTR1</strain>
    </source>
</reference>
<reference evidence="1" key="2">
    <citation type="submission" date="2006-01" db="EMBL/GenBank/DDBJ databases">
        <authorList>
            <person name="Genoscope"/>
        </authorList>
    </citation>
    <scope>NUCLEOTIDE SEQUENCE</scope>
</reference>